<evidence type="ECO:0000313" key="4">
    <source>
        <dbReference type="EMBL" id="EXG82462.1"/>
    </source>
</evidence>
<feature type="domain" description="CBS" evidence="3">
    <location>
        <begin position="95"/>
        <end position="154"/>
    </location>
</feature>
<keyword evidence="5" id="KW-1185">Reference proteome</keyword>
<evidence type="ECO:0000256" key="2">
    <source>
        <dbReference type="SAM" id="MobiDB-lite"/>
    </source>
</evidence>
<sequence>MSSGTSMFWPDEDPLQPTSEEYGADLPVTTVMRPCVVLGENEPITVAWNRMRAHGEVALVVDGAAHVVGLLGLREVSERWPVRPPLSAEPTAGDALRGVRTCRITATTSVRDAVRTLITDQRATAPVVTADGRGLGVVTALDLLTALTGRSSPAGRSSAQPAGA</sequence>
<organism evidence="4 5">
    <name type="scientific">Cryptosporangium arvum DSM 44712</name>
    <dbReference type="NCBI Taxonomy" id="927661"/>
    <lineage>
        <taxon>Bacteria</taxon>
        <taxon>Bacillati</taxon>
        <taxon>Actinomycetota</taxon>
        <taxon>Actinomycetes</taxon>
        <taxon>Cryptosporangiales</taxon>
        <taxon>Cryptosporangiaceae</taxon>
        <taxon>Cryptosporangium</taxon>
    </lineage>
</organism>
<comment type="caution">
    <text evidence="4">The sequence shown here is derived from an EMBL/GenBank/DDBJ whole genome shotgun (WGS) entry which is preliminary data.</text>
</comment>
<dbReference type="Proteomes" id="UP000021053">
    <property type="component" value="Unassembled WGS sequence"/>
</dbReference>
<dbReference type="InterPro" id="IPR000644">
    <property type="entry name" value="CBS_dom"/>
</dbReference>
<evidence type="ECO:0000256" key="1">
    <source>
        <dbReference type="PROSITE-ProRule" id="PRU00703"/>
    </source>
</evidence>
<dbReference type="PROSITE" id="PS51371">
    <property type="entry name" value="CBS"/>
    <property type="match status" value="1"/>
</dbReference>
<dbReference type="Pfam" id="PF00571">
    <property type="entry name" value="CBS"/>
    <property type="match status" value="2"/>
</dbReference>
<dbReference type="RefSeq" id="WP_169745053.1">
    <property type="nucleotide sequence ID" value="NZ_KK073874.1"/>
</dbReference>
<dbReference type="Gene3D" id="3.10.580.10">
    <property type="entry name" value="CBS-domain"/>
    <property type="match status" value="1"/>
</dbReference>
<dbReference type="HOGENOM" id="CLU_1616269_0_0_11"/>
<dbReference type="CDD" id="cd02205">
    <property type="entry name" value="CBS_pair_SF"/>
    <property type="match status" value="1"/>
</dbReference>
<reference evidence="4 5" key="1">
    <citation type="submission" date="2013-07" db="EMBL/GenBank/DDBJ databases">
        <authorList>
            <consortium name="DOE Joint Genome Institute"/>
            <person name="Eisen J."/>
            <person name="Huntemann M."/>
            <person name="Han J."/>
            <person name="Chen A."/>
            <person name="Kyrpides N."/>
            <person name="Mavromatis K."/>
            <person name="Markowitz V."/>
            <person name="Palaniappan K."/>
            <person name="Ivanova N."/>
            <person name="Schaumberg A."/>
            <person name="Pati A."/>
            <person name="Liolios K."/>
            <person name="Nordberg H.P."/>
            <person name="Cantor M.N."/>
            <person name="Hua S.X."/>
            <person name="Woyke T."/>
        </authorList>
    </citation>
    <scope>NUCLEOTIDE SEQUENCE [LARGE SCALE GENOMIC DNA]</scope>
    <source>
        <strain evidence="4 5">DSM 44712</strain>
    </source>
</reference>
<dbReference type="InterPro" id="IPR046342">
    <property type="entry name" value="CBS_dom_sf"/>
</dbReference>
<gene>
    <name evidence="4" type="ORF">CryarDRAFT_3650</name>
</gene>
<dbReference type="SUPFAM" id="SSF54631">
    <property type="entry name" value="CBS-domain pair"/>
    <property type="match status" value="1"/>
</dbReference>
<evidence type="ECO:0000259" key="3">
    <source>
        <dbReference type="PROSITE" id="PS51371"/>
    </source>
</evidence>
<accession>A0A010ZZ18</accession>
<evidence type="ECO:0000313" key="5">
    <source>
        <dbReference type="Proteomes" id="UP000021053"/>
    </source>
</evidence>
<keyword evidence="1" id="KW-0129">CBS domain</keyword>
<dbReference type="AlphaFoldDB" id="A0A010ZZ18"/>
<name>A0A010ZZ18_9ACTN</name>
<protein>
    <submittedName>
        <fullName evidence="4">CBS-domain-containing membrane protein</fullName>
    </submittedName>
</protein>
<feature type="region of interest" description="Disordered" evidence="2">
    <location>
        <begin position="1"/>
        <end position="23"/>
    </location>
</feature>
<dbReference type="EMBL" id="JFBT01000001">
    <property type="protein sequence ID" value="EXG82462.1"/>
    <property type="molecule type" value="Genomic_DNA"/>
</dbReference>
<proteinExistence type="predicted"/>